<proteinExistence type="predicted"/>
<protein>
    <submittedName>
        <fullName evidence="1">Uncharacterized protein</fullName>
    </submittedName>
</protein>
<comment type="caution">
    <text evidence="1">The sequence shown here is derived from an EMBL/GenBank/DDBJ whole genome shotgun (WGS) entry which is preliminary data.</text>
</comment>
<sequence length="101" mass="11248">MGKLPLPTIHIKNEGTLTKVFVDGKEVEGVVSITFSHSIYQNNHIPVVRLELMADKVHIGTHQVFDLPEIYHPFYVSSGKLVEAGVLTNDQLNDLLEKGLL</sequence>
<reference evidence="1" key="1">
    <citation type="submission" date="2019-04" db="EMBL/GenBank/DDBJ databases">
        <title>Microbes associate with the intestines of laboratory mice.</title>
        <authorList>
            <person name="Navarre W."/>
            <person name="Wong E."/>
            <person name="Huang K."/>
            <person name="Tropini C."/>
            <person name="Ng K."/>
            <person name="Yu B."/>
        </authorList>
    </citation>
    <scope>NUCLEOTIDE SEQUENCE</scope>
    <source>
        <strain evidence="1">NM01_1-7b</strain>
    </source>
</reference>
<gene>
    <name evidence="1" type="ORF">E5329_23925</name>
</gene>
<keyword evidence="2" id="KW-1185">Reference proteome</keyword>
<evidence type="ECO:0000313" key="2">
    <source>
        <dbReference type="Proteomes" id="UP000304953"/>
    </source>
</evidence>
<organism evidence="1 2">
    <name type="scientific">Petralouisia muris</name>
    <dbReference type="NCBI Taxonomy" id="3032872"/>
    <lineage>
        <taxon>Bacteria</taxon>
        <taxon>Bacillati</taxon>
        <taxon>Bacillota</taxon>
        <taxon>Clostridia</taxon>
        <taxon>Lachnospirales</taxon>
        <taxon>Lachnospiraceae</taxon>
        <taxon>Petralouisia</taxon>
    </lineage>
</organism>
<name>A0AC61RPD7_9FIRM</name>
<accession>A0AC61RPD7</accession>
<dbReference type="EMBL" id="SRYA01000080">
    <property type="protein sequence ID" value="TGY90889.1"/>
    <property type="molecule type" value="Genomic_DNA"/>
</dbReference>
<dbReference type="Proteomes" id="UP000304953">
    <property type="component" value="Unassembled WGS sequence"/>
</dbReference>
<evidence type="ECO:0000313" key="1">
    <source>
        <dbReference type="EMBL" id="TGY90889.1"/>
    </source>
</evidence>